<evidence type="ECO:0000313" key="2">
    <source>
        <dbReference type="EMBL" id="UWX55023.1"/>
    </source>
</evidence>
<sequence length="62" mass="7037">MRSEGYFDLEIDENLTTSSSKGTSIEKVDRTKENTEEKEDTTVLLELLLLPGSDFWAKQSIP</sequence>
<feature type="compositionally biased region" description="Basic and acidic residues" evidence="1">
    <location>
        <begin position="24"/>
        <end position="35"/>
    </location>
</feature>
<protein>
    <submittedName>
        <fullName evidence="2">Uncharacterized protein</fullName>
    </submittedName>
</protein>
<accession>A0ABY5Y838</accession>
<reference evidence="2" key="1">
    <citation type="submission" date="2022-09" db="EMBL/GenBank/DDBJ databases">
        <title>Maribacter litopenaei sp. nov., isolated from the intestinal tract of the Pacific White Shrimp, Litopenaeus vannamei.</title>
        <authorList>
            <person name="Kim S.Y."/>
            <person name="Hwang C.Y."/>
        </authorList>
    </citation>
    <scope>NUCLEOTIDE SEQUENCE</scope>
    <source>
        <strain evidence="2">HL-LV01</strain>
    </source>
</reference>
<dbReference type="RefSeq" id="WP_260572875.1">
    <property type="nucleotide sequence ID" value="NZ_CP104205.1"/>
</dbReference>
<proteinExistence type="predicted"/>
<dbReference type="EMBL" id="CP104205">
    <property type="protein sequence ID" value="UWX55023.1"/>
    <property type="molecule type" value="Genomic_DNA"/>
</dbReference>
<name>A0ABY5Y838_9FLAO</name>
<gene>
    <name evidence="2" type="ORF">NYZ99_20355</name>
</gene>
<feature type="region of interest" description="Disordered" evidence="1">
    <location>
        <begin position="18"/>
        <end position="40"/>
    </location>
</feature>
<organism evidence="2 3">
    <name type="scientific">Maribacter litopenaei</name>
    <dbReference type="NCBI Taxonomy" id="2976127"/>
    <lineage>
        <taxon>Bacteria</taxon>
        <taxon>Pseudomonadati</taxon>
        <taxon>Bacteroidota</taxon>
        <taxon>Flavobacteriia</taxon>
        <taxon>Flavobacteriales</taxon>
        <taxon>Flavobacteriaceae</taxon>
        <taxon>Maribacter</taxon>
    </lineage>
</organism>
<evidence type="ECO:0000256" key="1">
    <source>
        <dbReference type="SAM" id="MobiDB-lite"/>
    </source>
</evidence>
<evidence type="ECO:0000313" key="3">
    <source>
        <dbReference type="Proteomes" id="UP001059209"/>
    </source>
</evidence>
<dbReference type="Proteomes" id="UP001059209">
    <property type="component" value="Chromosome"/>
</dbReference>
<keyword evidence="3" id="KW-1185">Reference proteome</keyword>